<dbReference type="SMART" id="SM00219">
    <property type="entry name" value="TyrKc"/>
    <property type="match status" value="1"/>
</dbReference>
<dbReference type="RefSeq" id="WP_063259626.1">
    <property type="nucleotide sequence ID" value="NZ_LJKE01000015.1"/>
</dbReference>
<keyword evidence="6" id="KW-0067">ATP-binding</keyword>
<evidence type="ECO:0000313" key="11">
    <source>
        <dbReference type="Proteomes" id="UP000076482"/>
    </source>
</evidence>
<dbReference type="SUPFAM" id="SSF56112">
    <property type="entry name" value="Protein kinase-like (PK-like)"/>
    <property type="match status" value="1"/>
</dbReference>
<evidence type="ECO:0000256" key="5">
    <source>
        <dbReference type="ARBA" id="ARBA00022777"/>
    </source>
</evidence>
<dbReference type="InterPro" id="IPR020635">
    <property type="entry name" value="Tyr_kinase_cat_dom"/>
</dbReference>
<dbReference type="GO" id="GO:0004674">
    <property type="term" value="F:protein serine/threonine kinase activity"/>
    <property type="evidence" value="ECO:0007669"/>
    <property type="project" value="UniProtKB-KW"/>
</dbReference>
<evidence type="ECO:0000256" key="6">
    <source>
        <dbReference type="ARBA" id="ARBA00022840"/>
    </source>
</evidence>
<evidence type="ECO:0000259" key="9">
    <source>
        <dbReference type="PROSITE" id="PS50011"/>
    </source>
</evidence>
<proteinExistence type="predicted"/>
<gene>
    <name evidence="10" type="ORF">B4088_0394</name>
</gene>
<evidence type="ECO:0000256" key="8">
    <source>
        <dbReference type="ARBA" id="ARBA00048679"/>
    </source>
</evidence>
<comment type="caution">
    <text evidence="10">The sequence shown here is derived from an EMBL/GenBank/DDBJ whole genome shotgun (WGS) entry which is preliminary data.</text>
</comment>
<dbReference type="GO" id="GO:0005524">
    <property type="term" value="F:ATP binding"/>
    <property type="evidence" value="ECO:0007669"/>
    <property type="project" value="UniProtKB-KW"/>
</dbReference>
<keyword evidence="3" id="KW-0808">Transferase</keyword>
<evidence type="ECO:0000256" key="2">
    <source>
        <dbReference type="ARBA" id="ARBA00022527"/>
    </source>
</evidence>
<dbReference type="PROSITE" id="PS50011">
    <property type="entry name" value="PROTEIN_KINASE_DOM"/>
    <property type="match status" value="1"/>
</dbReference>
<dbReference type="GO" id="GO:0004713">
    <property type="term" value="F:protein tyrosine kinase activity"/>
    <property type="evidence" value="ECO:0007669"/>
    <property type="project" value="InterPro"/>
</dbReference>
<dbReference type="CDD" id="cd00180">
    <property type="entry name" value="PKc"/>
    <property type="match status" value="1"/>
</dbReference>
<comment type="catalytic activity">
    <reaction evidence="8">
        <text>L-seryl-[protein] + ATP = O-phospho-L-seryl-[protein] + ADP + H(+)</text>
        <dbReference type="Rhea" id="RHEA:17989"/>
        <dbReference type="Rhea" id="RHEA-COMP:9863"/>
        <dbReference type="Rhea" id="RHEA-COMP:11604"/>
        <dbReference type="ChEBI" id="CHEBI:15378"/>
        <dbReference type="ChEBI" id="CHEBI:29999"/>
        <dbReference type="ChEBI" id="CHEBI:30616"/>
        <dbReference type="ChEBI" id="CHEBI:83421"/>
        <dbReference type="ChEBI" id="CHEBI:456216"/>
        <dbReference type="EC" id="2.7.11.1"/>
    </reaction>
</comment>
<dbReference type="Gene3D" id="1.10.510.10">
    <property type="entry name" value="Transferase(Phosphotransferase) domain 1"/>
    <property type="match status" value="1"/>
</dbReference>
<organism evidence="10 11">
    <name type="scientific">Bacillus cereus</name>
    <dbReference type="NCBI Taxonomy" id="1396"/>
    <lineage>
        <taxon>Bacteria</taxon>
        <taxon>Bacillati</taxon>
        <taxon>Bacillota</taxon>
        <taxon>Bacilli</taxon>
        <taxon>Bacillales</taxon>
        <taxon>Bacillaceae</taxon>
        <taxon>Bacillus</taxon>
        <taxon>Bacillus cereus group</taxon>
    </lineage>
</organism>
<dbReference type="PANTHER" id="PTHR44899">
    <property type="entry name" value="CAMK FAMILY PROTEIN KINASE"/>
    <property type="match status" value="1"/>
</dbReference>
<evidence type="ECO:0000313" key="10">
    <source>
        <dbReference type="EMBL" id="KZD71933.1"/>
    </source>
</evidence>
<dbReference type="AlphaFoldDB" id="A0A164QN55"/>
<name>A0A164QN55_BACCE</name>
<dbReference type="PATRIC" id="fig|1396.535.peg.4143"/>
<sequence length="258" mass="30567">MKWHRIWSVFVDRPFSLGETLNSRFHIVNLLGQGSYGISYCAYDGFLKKHVVIKQVRKSRLHKNIGKENLKWEIEILKLMDHKAIPKYIESFEYKGFVCHVIEYVEGQDFEELIFQNGMEFLEEQVIEFSFQLLEILYYVNNRDVVHRDLRLPNVLLKDNGRISLIDFGLARLINGDEFEGHPVTVQTDFEFLGHFILFLLYSAYKEESGVEKPWYEELNINDVGKEMLKRLLGINEKYASWEELRIDMEKWDKSISG</sequence>
<keyword evidence="4" id="KW-0547">Nucleotide-binding</keyword>
<feature type="domain" description="Protein kinase" evidence="9">
    <location>
        <begin position="25"/>
        <end position="258"/>
    </location>
</feature>
<comment type="catalytic activity">
    <reaction evidence="7">
        <text>L-threonyl-[protein] + ATP = O-phospho-L-threonyl-[protein] + ADP + H(+)</text>
        <dbReference type="Rhea" id="RHEA:46608"/>
        <dbReference type="Rhea" id="RHEA-COMP:11060"/>
        <dbReference type="Rhea" id="RHEA-COMP:11605"/>
        <dbReference type="ChEBI" id="CHEBI:15378"/>
        <dbReference type="ChEBI" id="CHEBI:30013"/>
        <dbReference type="ChEBI" id="CHEBI:30616"/>
        <dbReference type="ChEBI" id="CHEBI:61977"/>
        <dbReference type="ChEBI" id="CHEBI:456216"/>
        <dbReference type="EC" id="2.7.11.1"/>
    </reaction>
</comment>
<dbReference type="InterPro" id="IPR011009">
    <property type="entry name" value="Kinase-like_dom_sf"/>
</dbReference>
<dbReference type="EMBL" id="LJKE01000015">
    <property type="protein sequence ID" value="KZD71933.1"/>
    <property type="molecule type" value="Genomic_DNA"/>
</dbReference>
<reference evidence="10 11" key="1">
    <citation type="submission" date="2015-09" db="EMBL/GenBank/DDBJ databases">
        <title>Bacillus cereus food isolates.</title>
        <authorList>
            <person name="Boekhorst J."/>
        </authorList>
    </citation>
    <scope>NUCLEOTIDE SEQUENCE [LARGE SCALE GENOMIC DNA]</scope>
    <source>
        <strain evidence="10 11">B4088</strain>
    </source>
</reference>
<evidence type="ECO:0000256" key="1">
    <source>
        <dbReference type="ARBA" id="ARBA00012513"/>
    </source>
</evidence>
<keyword evidence="2 10" id="KW-0723">Serine/threonine-protein kinase</keyword>
<protein>
    <recommendedName>
        <fullName evidence="1">non-specific serine/threonine protein kinase</fullName>
        <ecNumber evidence="1">2.7.11.1</ecNumber>
    </recommendedName>
</protein>
<dbReference type="InterPro" id="IPR051131">
    <property type="entry name" value="NEK_Ser/Thr_kinase_NIMA"/>
</dbReference>
<dbReference type="Pfam" id="PF00069">
    <property type="entry name" value="Pkinase"/>
    <property type="match status" value="1"/>
</dbReference>
<accession>A0A164QN55</accession>
<evidence type="ECO:0000256" key="7">
    <source>
        <dbReference type="ARBA" id="ARBA00047899"/>
    </source>
</evidence>
<evidence type="ECO:0000256" key="3">
    <source>
        <dbReference type="ARBA" id="ARBA00022679"/>
    </source>
</evidence>
<dbReference type="EC" id="2.7.11.1" evidence="1"/>
<keyword evidence="5 10" id="KW-0418">Kinase</keyword>
<evidence type="ECO:0000256" key="4">
    <source>
        <dbReference type="ARBA" id="ARBA00022741"/>
    </source>
</evidence>
<dbReference type="InterPro" id="IPR000719">
    <property type="entry name" value="Prot_kinase_dom"/>
</dbReference>
<dbReference type="PANTHER" id="PTHR44899:SF3">
    <property type="entry name" value="SERINE_THREONINE-PROTEIN KINASE NEK1"/>
    <property type="match status" value="1"/>
</dbReference>
<dbReference type="Proteomes" id="UP000076482">
    <property type="component" value="Unassembled WGS sequence"/>
</dbReference>